<feature type="domain" description="SAF" evidence="2">
    <location>
        <begin position="41"/>
        <end position="103"/>
    </location>
</feature>
<evidence type="ECO:0000313" key="4">
    <source>
        <dbReference type="Proteomes" id="UP001596143"/>
    </source>
</evidence>
<dbReference type="Proteomes" id="UP001596143">
    <property type="component" value="Unassembled WGS sequence"/>
</dbReference>
<accession>A0ABW0U4I8</accession>
<evidence type="ECO:0000256" key="1">
    <source>
        <dbReference type="SAM" id="MobiDB-lite"/>
    </source>
</evidence>
<evidence type="ECO:0000313" key="3">
    <source>
        <dbReference type="EMBL" id="MFC5627878.1"/>
    </source>
</evidence>
<dbReference type="SMART" id="SM00858">
    <property type="entry name" value="SAF"/>
    <property type="match status" value="1"/>
</dbReference>
<dbReference type="InterPro" id="IPR013974">
    <property type="entry name" value="SAF"/>
</dbReference>
<keyword evidence="4" id="KW-1185">Reference proteome</keyword>
<feature type="region of interest" description="Disordered" evidence="1">
    <location>
        <begin position="208"/>
        <end position="266"/>
    </location>
</feature>
<sequence>MLDAKRKAMIFLALAFILAILAATLLLNEIRNAQASLGETIQVAVAKEDIQTYTPLDESMITWENIPASTEISSYVQDEQELVSTVSIVPVKKGDLITKNILRSTVDVPEDHRIVWLNATENVVMDQTVVEGDQVDIIVSYQSKRSETRTVRMFDGVDVVQRVEPEEDEDDKEASIKVSLPIEEAEELIHFQNTANQIRVLLANQAEVEVTKDKEETKEEKDSSKKNADEENKEEKSSRDDDKEDRDEEEKNSKKDERNDDDKEDE</sequence>
<evidence type="ECO:0000259" key="2">
    <source>
        <dbReference type="SMART" id="SM00858"/>
    </source>
</evidence>
<feature type="compositionally biased region" description="Basic and acidic residues" evidence="1">
    <location>
        <begin position="209"/>
        <end position="241"/>
    </location>
</feature>
<dbReference type="CDD" id="cd11614">
    <property type="entry name" value="SAF_CpaB_FlgA_like"/>
    <property type="match status" value="1"/>
</dbReference>
<name>A0ABW0U4I8_9BACI</name>
<organism evidence="3 4">
    <name type="scientific">Aliibacillus thermotolerans</name>
    <dbReference type="NCBI Taxonomy" id="1834418"/>
    <lineage>
        <taxon>Bacteria</taxon>
        <taxon>Bacillati</taxon>
        <taxon>Bacillota</taxon>
        <taxon>Bacilli</taxon>
        <taxon>Bacillales</taxon>
        <taxon>Bacillaceae</taxon>
        <taxon>Aliibacillus</taxon>
    </lineage>
</organism>
<gene>
    <name evidence="3" type="ORF">ACFPTR_03080</name>
</gene>
<dbReference type="EMBL" id="JBHSPF010000015">
    <property type="protein sequence ID" value="MFC5627878.1"/>
    <property type="molecule type" value="Genomic_DNA"/>
</dbReference>
<protein>
    <submittedName>
        <fullName evidence="3">SAF domain-containing protein</fullName>
    </submittedName>
</protein>
<proteinExistence type="predicted"/>
<feature type="compositionally biased region" description="Basic and acidic residues" evidence="1">
    <location>
        <begin position="249"/>
        <end position="266"/>
    </location>
</feature>
<reference evidence="4" key="1">
    <citation type="journal article" date="2019" name="Int. J. Syst. Evol. Microbiol.">
        <title>The Global Catalogue of Microorganisms (GCM) 10K type strain sequencing project: providing services to taxonomists for standard genome sequencing and annotation.</title>
        <authorList>
            <consortium name="The Broad Institute Genomics Platform"/>
            <consortium name="The Broad Institute Genome Sequencing Center for Infectious Disease"/>
            <person name="Wu L."/>
            <person name="Ma J."/>
        </authorList>
    </citation>
    <scope>NUCLEOTIDE SEQUENCE [LARGE SCALE GENOMIC DNA]</scope>
    <source>
        <strain evidence="4">CGMCC 1.15790</strain>
    </source>
</reference>
<dbReference type="RefSeq" id="WP_270896229.1">
    <property type="nucleotide sequence ID" value="NZ_JBHSPF010000015.1"/>
</dbReference>
<comment type="caution">
    <text evidence="3">The sequence shown here is derived from an EMBL/GenBank/DDBJ whole genome shotgun (WGS) entry which is preliminary data.</text>
</comment>
<dbReference type="Pfam" id="PF08666">
    <property type="entry name" value="SAF"/>
    <property type="match status" value="1"/>
</dbReference>